<accession>A0AA85JGT8</accession>
<dbReference type="Pfam" id="PF14949">
    <property type="entry name" value="ARF7EP_C"/>
    <property type="match status" value="1"/>
</dbReference>
<organism evidence="3 4">
    <name type="scientific">Trichobilharzia regenti</name>
    <name type="common">Nasal bird schistosome</name>
    <dbReference type="NCBI Taxonomy" id="157069"/>
    <lineage>
        <taxon>Eukaryota</taxon>
        <taxon>Metazoa</taxon>
        <taxon>Spiralia</taxon>
        <taxon>Lophotrochozoa</taxon>
        <taxon>Platyhelminthes</taxon>
        <taxon>Trematoda</taxon>
        <taxon>Digenea</taxon>
        <taxon>Strigeidida</taxon>
        <taxon>Schistosomatoidea</taxon>
        <taxon>Schistosomatidae</taxon>
        <taxon>Trichobilharzia</taxon>
    </lineage>
</organism>
<feature type="region of interest" description="Disordered" evidence="1">
    <location>
        <begin position="1"/>
        <end position="41"/>
    </location>
</feature>
<reference evidence="4" key="2">
    <citation type="submission" date="2023-11" db="UniProtKB">
        <authorList>
            <consortium name="WormBaseParasite"/>
        </authorList>
    </citation>
    <scope>IDENTIFICATION</scope>
</reference>
<dbReference type="WBParaSite" id="TREG1_2050.1">
    <property type="protein sequence ID" value="TREG1_2050.1"/>
    <property type="gene ID" value="TREG1_2050"/>
</dbReference>
<dbReference type="PANTHER" id="PTHR46536">
    <property type="entry name" value="ARL14 EFFECTOR PROTEIN"/>
    <property type="match status" value="1"/>
</dbReference>
<evidence type="ECO:0000256" key="1">
    <source>
        <dbReference type="SAM" id="MobiDB-lite"/>
    </source>
</evidence>
<dbReference type="Proteomes" id="UP000050795">
    <property type="component" value="Unassembled WGS sequence"/>
</dbReference>
<protein>
    <recommendedName>
        <fullName evidence="2">ARF7 effector protein C-terminal domain-containing protein</fullName>
    </recommendedName>
</protein>
<evidence type="ECO:0000313" key="4">
    <source>
        <dbReference type="WBParaSite" id="TREG1_2050.1"/>
    </source>
</evidence>
<keyword evidence="3" id="KW-1185">Reference proteome</keyword>
<feature type="compositionally biased region" description="Basic residues" evidence="1">
    <location>
        <begin position="16"/>
        <end position="33"/>
    </location>
</feature>
<proteinExistence type="predicted"/>
<evidence type="ECO:0000259" key="2">
    <source>
        <dbReference type="Pfam" id="PF14949"/>
    </source>
</evidence>
<sequence>MARKSVSHSTSNRQRSLPKRRVQRTARRKRHSANRVSENRELDRLKFVNPGRRMKSLKVNWSEPNLTRSIRKQLNTRSKRKAPNRMRYLYDSRGRLLQTLEDICDCMRPKCSGCHLSCRKCRSMCCGATCRIYRTFRVNEVKVFI</sequence>
<dbReference type="InterPro" id="IPR029264">
    <property type="entry name" value="ARF7EP_C"/>
</dbReference>
<name>A0AA85JGT8_TRIRE</name>
<dbReference type="PANTHER" id="PTHR46536:SF3">
    <property type="entry name" value="ARF7 EFFECTOR PROTEIN C-TERMINAL DOMAIN-CONTAINING PROTEIN"/>
    <property type="match status" value="1"/>
</dbReference>
<evidence type="ECO:0000313" key="3">
    <source>
        <dbReference type="Proteomes" id="UP000050795"/>
    </source>
</evidence>
<feature type="domain" description="ARF7 effector protein C-terminal" evidence="2">
    <location>
        <begin position="39"/>
        <end position="142"/>
    </location>
</feature>
<reference evidence="3" key="1">
    <citation type="submission" date="2022-06" db="EMBL/GenBank/DDBJ databases">
        <authorList>
            <person name="Berger JAMES D."/>
            <person name="Berger JAMES D."/>
        </authorList>
    </citation>
    <scope>NUCLEOTIDE SEQUENCE [LARGE SCALE GENOMIC DNA]</scope>
</reference>
<dbReference type="AlphaFoldDB" id="A0AA85JGT8"/>